<dbReference type="EMBL" id="VWOX01000003">
    <property type="protein sequence ID" value="KAA5545262.1"/>
    <property type="molecule type" value="Genomic_DNA"/>
</dbReference>
<dbReference type="InterPro" id="IPR050071">
    <property type="entry name" value="Dehydroquinate_synthase"/>
</dbReference>
<comment type="caution">
    <text evidence="8">The sequence shown here is derived from an EMBL/GenBank/DDBJ whole genome shotgun (WGS) entry which is preliminary data.</text>
</comment>
<evidence type="ECO:0000259" key="7">
    <source>
        <dbReference type="Pfam" id="PF24621"/>
    </source>
</evidence>
<evidence type="ECO:0000256" key="5">
    <source>
        <dbReference type="ARBA" id="ARBA00023239"/>
    </source>
</evidence>
<dbReference type="Gene3D" id="3.40.50.1970">
    <property type="match status" value="1"/>
</dbReference>
<dbReference type="Proteomes" id="UP000324479">
    <property type="component" value="Unassembled WGS sequence"/>
</dbReference>
<comment type="cofactor">
    <cofactor evidence="1">
        <name>NAD(+)</name>
        <dbReference type="ChEBI" id="CHEBI:57540"/>
    </cofactor>
</comment>
<dbReference type="InterPro" id="IPR056179">
    <property type="entry name" value="DHQS_C"/>
</dbReference>
<evidence type="ECO:0000256" key="2">
    <source>
        <dbReference type="ARBA" id="ARBA00022605"/>
    </source>
</evidence>
<dbReference type="GO" id="GO:0003856">
    <property type="term" value="F:3-dehydroquinate synthase activity"/>
    <property type="evidence" value="ECO:0007669"/>
    <property type="project" value="UniProtKB-EC"/>
</dbReference>
<dbReference type="EC" id="4.2.3.4" evidence="8"/>
<evidence type="ECO:0000256" key="3">
    <source>
        <dbReference type="ARBA" id="ARBA00023027"/>
    </source>
</evidence>
<keyword evidence="9" id="KW-1185">Reference proteome</keyword>
<dbReference type="Gene3D" id="1.20.1090.10">
    <property type="entry name" value="Dehydroquinate synthase-like - alpha domain"/>
    <property type="match status" value="1"/>
</dbReference>
<dbReference type="RefSeq" id="WP_150075533.1">
    <property type="nucleotide sequence ID" value="NZ_VWOX01000003.1"/>
</dbReference>
<keyword evidence="5 8" id="KW-0456">Lyase</keyword>
<name>A0A5M6DG43_9BACT</name>
<dbReference type="AlphaFoldDB" id="A0A5M6DG43"/>
<accession>A0A5M6DG43</accession>
<evidence type="ECO:0000313" key="8">
    <source>
        <dbReference type="EMBL" id="KAA5545262.1"/>
    </source>
</evidence>
<dbReference type="CDD" id="cd08198">
    <property type="entry name" value="DHQS-like"/>
    <property type="match status" value="1"/>
</dbReference>
<proteinExistence type="predicted"/>
<organism evidence="8 9">
    <name type="scientific">Roseiconus nitratireducens</name>
    <dbReference type="NCBI Taxonomy" id="2605748"/>
    <lineage>
        <taxon>Bacteria</taxon>
        <taxon>Pseudomonadati</taxon>
        <taxon>Planctomycetota</taxon>
        <taxon>Planctomycetia</taxon>
        <taxon>Pirellulales</taxon>
        <taxon>Pirellulaceae</taxon>
        <taxon>Roseiconus</taxon>
    </lineage>
</organism>
<evidence type="ECO:0000259" key="6">
    <source>
        <dbReference type="Pfam" id="PF01761"/>
    </source>
</evidence>
<evidence type="ECO:0000256" key="1">
    <source>
        <dbReference type="ARBA" id="ARBA00001911"/>
    </source>
</evidence>
<dbReference type="GO" id="GO:0009073">
    <property type="term" value="P:aromatic amino acid family biosynthetic process"/>
    <property type="evidence" value="ECO:0007669"/>
    <property type="project" value="UniProtKB-KW"/>
</dbReference>
<dbReference type="Pfam" id="PF24621">
    <property type="entry name" value="DHQS_C"/>
    <property type="match status" value="1"/>
</dbReference>
<feature type="domain" description="3-dehydroquinate synthase N-terminal" evidence="6">
    <location>
        <begin position="98"/>
        <end position="209"/>
    </location>
</feature>
<keyword evidence="4" id="KW-0057">Aromatic amino acid biosynthesis</keyword>
<dbReference type="SUPFAM" id="SSF56796">
    <property type="entry name" value="Dehydroquinate synthase-like"/>
    <property type="match status" value="1"/>
</dbReference>
<dbReference type="PANTHER" id="PTHR43622:SF7">
    <property type="entry name" value="3-DEHYDROQUINATE SYNTHASE, CHLOROPLASTIC"/>
    <property type="match status" value="1"/>
</dbReference>
<dbReference type="InterPro" id="IPR030960">
    <property type="entry name" value="DHQS/DOIS_N"/>
</dbReference>
<keyword evidence="3" id="KW-0520">NAD</keyword>
<dbReference type="GO" id="GO:0008652">
    <property type="term" value="P:amino acid biosynthetic process"/>
    <property type="evidence" value="ECO:0007669"/>
    <property type="project" value="UniProtKB-KW"/>
</dbReference>
<dbReference type="Pfam" id="PF01761">
    <property type="entry name" value="DHQ_synthase"/>
    <property type="match status" value="1"/>
</dbReference>
<keyword evidence="2" id="KW-0028">Amino-acid biosynthesis</keyword>
<dbReference type="PANTHER" id="PTHR43622">
    <property type="entry name" value="3-DEHYDROQUINATE SYNTHASE"/>
    <property type="match status" value="1"/>
</dbReference>
<feature type="domain" description="3-dehydroquinate synthase C-terminal" evidence="7">
    <location>
        <begin position="212"/>
        <end position="341"/>
    </location>
</feature>
<reference evidence="8 9" key="1">
    <citation type="submission" date="2019-08" db="EMBL/GenBank/DDBJ databases">
        <authorList>
            <person name="Dhanesh K."/>
            <person name="Kumar G."/>
            <person name="Sasikala C."/>
            <person name="Venkata Ramana C."/>
        </authorList>
    </citation>
    <scope>NUCLEOTIDE SEQUENCE [LARGE SCALE GENOMIC DNA]</scope>
    <source>
        <strain evidence="8 9">JC645</strain>
    </source>
</reference>
<dbReference type="NCBIfam" id="NF004852">
    <property type="entry name" value="PRK06203.1"/>
    <property type="match status" value="1"/>
</dbReference>
<evidence type="ECO:0000313" key="9">
    <source>
        <dbReference type="Proteomes" id="UP000324479"/>
    </source>
</evidence>
<protein>
    <submittedName>
        <fullName evidence="8">3-dehydroquinate synthase</fullName>
        <ecNumber evidence="8">4.2.3.4</ecNumber>
    </submittedName>
</protein>
<gene>
    <name evidence="8" type="ORF">FYK55_06255</name>
</gene>
<sequence>MLRPLKPSSEKPHDDANDSQHLDLAFSVPFVHRLRTTAEVSGRDFDVLVDLLDASATGTAKVLLVAERPVAESSQHVAALQRHLAETDSVQLVREALLVEGGEAVKNDATCVQEVLTQINRHDLDRRSYIVAVGGGAMLDAVGYSAAIAHRGIRLVRLPTTTLAQADSGVGVKNAINYFGKKNWVGTFAVPWAVINDVALLESLPDRDFCSGFSEAVKVSLLKSRQEFDWLCEHADAIRQRDMTAAQAAIATSCQLHLRHITEGGDPFEMLEARPLDFGHWSAHKLEPLTDYQLRHGEAVGIGVAIDTFYSHLKLGFPLSDAQRVCQCLHTLGLPLWHDALSPLDRLLGGLEEFRQHLGGRLTITMLKGVGASVNVHEIDIQTMGEAIKMLETESSRLQVAR</sequence>
<evidence type="ECO:0000256" key="4">
    <source>
        <dbReference type="ARBA" id="ARBA00023141"/>
    </source>
</evidence>